<dbReference type="Proteomes" id="UP000242875">
    <property type="component" value="Unassembled WGS sequence"/>
</dbReference>
<feature type="compositionally biased region" description="Basic and acidic residues" evidence="1">
    <location>
        <begin position="277"/>
        <end position="296"/>
    </location>
</feature>
<accession>A0A261XVP4</accession>
<feature type="region of interest" description="Disordered" evidence="1">
    <location>
        <begin position="2744"/>
        <end position="2763"/>
    </location>
</feature>
<dbReference type="InterPro" id="IPR036465">
    <property type="entry name" value="vWFA_dom_sf"/>
</dbReference>
<dbReference type="Gene3D" id="3.40.50.410">
    <property type="entry name" value="von Willebrand factor, type A domain"/>
    <property type="match status" value="1"/>
</dbReference>
<gene>
    <name evidence="2" type="ORF">BZG36_04764</name>
</gene>
<comment type="caution">
    <text evidence="2">The sequence shown here is derived from an EMBL/GenBank/DDBJ whole genome shotgun (WGS) entry which is preliminary data.</text>
</comment>
<reference evidence="2 3" key="1">
    <citation type="journal article" date="2017" name="Mycologia">
        <title>Bifiguratus adelaidae, gen. et sp. nov., a new member of Mucoromycotina in endophytic and soil-dwelling habitats.</title>
        <authorList>
            <person name="Torres-Cruz T.J."/>
            <person name="Billingsley Tobias T.L."/>
            <person name="Almatruk M."/>
            <person name="Hesse C."/>
            <person name="Kuske C.R."/>
            <person name="Desiro A."/>
            <person name="Benucci G.M."/>
            <person name="Bonito G."/>
            <person name="Stajich J.E."/>
            <person name="Dunlap C."/>
            <person name="Arnold A.E."/>
            <person name="Porras-Alfaro A."/>
        </authorList>
    </citation>
    <scope>NUCLEOTIDE SEQUENCE [LARGE SCALE GENOMIC DNA]</scope>
    <source>
        <strain evidence="2 3">AZ0501</strain>
    </source>
</reference>
<evidence type="ECO:0000256" key="1">
    <source>
        <dbReference type="SAM" id="MobiDB-lite"/>
    </source>
</evidence>
<feature type="compositionally biased region" description="Polar residues" evidence="1">
    <location>
        <begin position="776"/>
        <end position="786"/>
    </location>
</feature>
<feature type="compositionally biased region" description="Basic and acidic residues" evidence="1">
    <location>
        <begin position="2528"/>
        <end position="2537"/>
    </location>
</feature>
<feature type="compositionally biased region" description="Polar residues" evidence="1">
    <location>
        <begin position="313"/>
        <end position="322"/>
    </location>
</feature>
<dbReference type="GO" id="GO:0005777">
    <property type="term" value="C:peroxisome"/>
    <property type="evidence" value="ECO:0007669"/>
    <property type="project" value="InterPro"/>
</dbReference>
<feature type="region of interest" description="Disordered" evidence="1">
    <location>
        <begin position="3335"/>
        <end position="3375"/>
    </location>
</feature>
<feature type="region of interest" description="Disordered" evidence="1">
    <location>
        <begin position="776"/>
        <end position="796"/>
    </location>
</feature>
<dbReference type="PANTHER" id="PTHR14918">
    <property type="entry name" value="KICSTOR COMPLEX PROTEIN SZT2"/>
    <property type="match status" value="1"/>
</dbReference>
<evidence type="ECO:0000313" key="2">
    <source>
        <dbReference type="EMBL" id="OZJ02420.1"/>
    </source>
</evidence>
<feature type="compositionally biased region" description="Low complexity" evidence="1">
    <location>
        <begin position="3343"/>
        <end position="3353"/>
    </location>
</feature>
<feature type="region of interest" description="Disordered" evidence="1">
    <location>
        <begin position="639"/>
        <end position="659"/>
    </location>
</feature>
<feature type="compositionally biased region" description="Polar residues" evidence="1">
    <location>
        <begin position="2511"/>
        <end position="2527"/>
    </location>
</feature>
<proteinExistence type="predicted"/>
<sequence length="3463" mass="390463">MTLSTQTSEAASALFCVKNGSALSPWLLSVMLQSEYRQDREDISLVQVTASRSHAQSPWALPSRTLPQKRRDGKKGVGVQLDIATGIDEEEGQPSKRYRITPHTRIFSYAKEQQIVFLVDISSSLGAIDPATGDVMFEAALKVLSNCIQGMVRPFAAQTSPKGGFIQPDIKINITIIVECAQFASNLNYIPYLANFPTLSVILQDVSVNGQNAHDIIAYVKRKLFGFQQLLADFRKHVRRERHKVEKDHYELDVGDRDVATQDIPDRYMSSTTGAKAGRDGGRTANKMTKEGEKLPRNAVQSPDRDEEEGQNKQKSSNEWGVGKTGSQLSYHLHAGLFALELLSKKAKGTVVLVTDGVNNSSFSDEQIVQTYTRRDIPVHVIQVGSNAGFVPAANFGFANDSEVLRFVATATGGTFAYGADCLSVAEIEGHAHSLRHTTSTVDNADINHVATGLETEPPHPVDVAKRSLPTISRTASAPHVAVRYPLKAQSQRNHGDTSSIVYAANFYHVNFLIRETILVRNKNENRYSGLKTELSRPLYASSDTPPVDQVRERYGLHSGRVEVDRSAGLLPAVFPWTLRSVPPSVDLTVIKYREGHFPARLFEAFVGARIRQGFRMHWIAFTDPNTEPLEDEVGATLKKQASNGDIKRDNSTSPSNAEEKPKVLRISFRMLWLPNVTVDYSVRASWKPNHGITGRVRTEIHVIAYTPFAQLFCNFHSVQRSKGRTFQGSKVYSQDRSDTSSLPLYSKVDKLHRFLSQTSELDDLLESWVADASGSSEADQASTMQPPKGIASDEPSLAISPKVTEREQSGNLTQFVAAWQNLEAHPIRAATECWYELASINLIITGVSPFVGLKTEDRQLHLFEQSESLTQSHVRTVHQRLAQWSHFKATDATTGGAAYVRRIMALEREPDMPSFCEVRIRREIGCFLNLRLLFFNVEAAERSRLMQSLLDTLDTESVAPRSSQDNVSASPELYAYLCSRPLHRLLLRDREHYRLASAKEFSTSTELSEIGKIKSWYMPSDMWLSSKYIAKNYLRGETWCWLMPMNNSAHLTANKLPAMHDVAFQRLCQSRLDDGAILVLNQPDRIQFYQEISQPDHVEAIAVQHFLWKDPEMGEIKTQLWMEPTQDLSLRSYFDAVAKAINFRDLSLISQIMTFDELHVMARRRERALIGASFLTNEHIPSEFRTDSRRKALYNILSVLTHGHLTLASYNTPVFTEIKHVDIEIDAIDETAPSGKAYDTIMPSAPGPSAKASAFEDKTSTKAPHRRISQSSRTASPIMHNPPATTTTAHMKADALKDKVKVGKEIIHSRVPRLHCQILLNELMATCLSKVTDGEVILEDVHLSGSFLKALREAVSQCEDGQAHLCAVHGVNRWKDFRCFVKAYDGRSLVALLLPKGGCLKRCPRAHERNPVAHNQDMSASDIAWGAFLFECSRMGIIKSEHMSHRRASASDLQDFTISHAPRIRFESIPAVISELDAIDNPIKPNLYKGVIDPGSVNMSATERTLRLVQDLDQLYNRNFARSVYAAMLHGQAVDGFDFQKMLDICIETSTEIGITDFLNVQVRARHGGNGLSNDKLDENFADIIAAQFSRVELFEGKPAGPIFYNKSLLRQSLSAFKREGQPMDEDVISKALAEACQNPLLLRLECVYTRVEPPESETHQVDLLPHAYPMPQDVWTPPVIGDEESPVKSVNGTKVVLRLIYITLPTMQADPFNAQIEPQAHMDAWEKPVDTFSAGRALPRIPMPNLTVGSQITVQQKADILDSHGRLMWYLTETILDGLMLLRPVTDAVFNYAEMELQTGCLYTNVPTTYSIPLAFVSLKEGMSKRESYQCFLGQLGRMSILPFHLRQVGNNFFVTGRNNMWQQIRHGDDDNDFKAEEHDIDLEGLGISLEKSTDSLPSIPETEEDTPEESVPFWLLVRTDQAHVQLLFYSRVDVSTGGRLGLMDTIREKVLDAQRRTNKVILLRHLQQTMECSQYLLQYDEGPAETSNSDNSSFEEDDPIAHDILKELSPSNSADNSLFHFGEFQCDRIYSKVFHLYPRLDAQNAIKLMPQFMGNTKAVRPSNLYVIRMEDEAKREVIVYCRLREGRSGSFNQGDATNTSEMKALSTQIHGDNRPVEATPQVRHTSSSLQPMSPKVGVRAQHSSEVILDIYGIDPLSPSLRNNVIAMFETPLQNRVVLPQVSSLFERNKTMKWTKMEMEFVFPNRRPAIKTPWKLREYIPNPTILLDYIKKALRSEQIRPIQDNVVAETLQERLTRSNHDVPSDPRRHACLYYNNLDSRHSTSSPTLEGSVGVGLAGIWLTIEGNAPYAEYPLSRESKSDERPAQQWINIQIWPMGNVNASALHLHVRRCFEHAVSNLMLDRTVTSFFNNGIEVWSDGYLRLSTEACMALRDAQGFLDPVLELLDHAATIKNLLVTKLAMSTDLAPWSFQECIKNLCSVVKKDHWAPPIVMKRSVDNSKEMMLVEAWPTAIDSGDNAKYYVVSGLQPLVQEVDKRGGGVHDRRKSHDSFNSGPSIPTRTHSRNNSADESRRSSTDKQSSLLHSSRATPISQHAAPTDTRITEIGPNMKNTDRFYRLDGPKVKVNAGSALLIISISCSSVEISTYKLSEEDATTLQSHVVAITKNHATRKYLLSNILHQKMGLFEHEVSFESSLASLSDKWHELYSQPGFGINSARSISPHKIFGSPQLARASPPGHMKTTSNLTAIAAATDEDNSASPLSDTRAMVTELVYAEFPTPTQTGYKESWKPKHGQSQNPSDRRTFDFNEVYRDTFGNTLSRYQYHEVADALTRHGEYFLEAYARHAPLEEAHEKALQIYLRWAAKYDSTKTSTVPVPAKLPMNDLRVVFRSSRLLHFGRTPCLITSSTDEQERPVPQSKNAEVDSKWFSSMVEQFMKDYASYLETLGMHIAFYGLLDSVEPNRYNYGEFNHKSDRNEYPSLYLIKVLRGGSIMCEVKIQDGFISVTLYSLHRQYGRLKKLRQEMSAQGSEGDQSDWHDFQTFMNECTHFKTKIHINSFVHDFQLRWIQQTTTMPRELQPNIDLVQVLNDFSVFHPYPCRYSRNRLLRGTYRPSRTEMRYKLFDYMLENPQRHGLGTVAQKGGKVALTYTTDFNHFVHPKQAEKLPMHPFKLTLIFGAVDTSDSLQIDYSLIATHMGSNKTGSIYVPRNNFRNINYPVEEPATKVLEVIRNELGNMLKVVEARIDAILNEAIVLYSQNSLWQSLREGRFQQSQYLLHTPLAEIPDLFDPCLQQKLETHSASRSSSTDEVDPFPFLLPSHFSCIDLTDAPSFLNSPLDVVQAFANTASVSSASETYPNWDDVMNQIERAYSHHTATPKTSWGIKSHQNSSQSISSLAGPSKRGMFPTKDDRPSYPLQPARSYRFTQRRYLLLYNPTSSNYMIALVLEQHVSAPSLKFLAVSRTKRTTQDFHPLDPVERDHLAHLTQLLSFILWKTHVCRDDEESH</sequence>
<dbReference type="PANTHER" id="PTHR14918:SF3">
    <property type="entry name" value="KICSTOR COMPLEX PROTEIN SZT2"/>
    <property type="match status" value="1"/>
</dbReference>
<dbReference type="OrthoDB" id="43547at2759"/>
<dbReference type="InterPro" id="IPR033228">
    <property type="entry name" value="SZT2"/>
</dbReference>
<organism evidence="2 3">
    <name type="scientific">Bifiguratus adelaidae</name>
    <dbReference type="NCBI Taxonomy" id="1938954"/>
    <lineage>
        <taxon>Eukaryota</taxon>
        <taxon>Fungi</taxon>
        <taxon>Fungi incertae sedis</taxon>
        <taxon>Mucoromycota</taxon>
        <taxon>Mucoromycotina</taxon>
        <taxon>Endogonomycetes</taxon>
        <taxon>Endogonales</taxon>
        <taxon>Endogonales incertae sedis</taxon>
        <taxon>Bifiguratus</taxon>
    </lineage>
</organism>
<keyword evidence="3" id="KW-1185">Reference proteome</keyword>
<feature type="region of interest" description="Disordered" evidence="1">
    <location>
        <begin position="2497"/>
        <end position="2568"/>
    </location>
</feature>
<feature type="region of interest" description="Disordered" evidence="1">
    <location>
        <begin position="1248"/>
        <end position="1285"/>
    </location>
</feature>
<evidence type="ECO:0008006" key="4">
    <source>
        <dbReference type="Google" id="ProtNLM"/>
    </source>
</evidence>
<feature type="region of interest" description="Disordered" evidence="1">
    <location>
        <begin position="263"/>
        <end position="322"/>
    </location>
</feature>
<feature type="compositionally biased region" description="Basic and acidic residues" evidence="1">
    <location>
        <begin position="2497"/>
        <end position="2510"/>
    </location>
</feature>
<protein>
    <recommendedName>
        <fullName evidence="4">VWFA domain-containing protein</fullName>
    </recommendedName>
</protein>
<dbReference type="EMBL" id="MVBO01000154">
    <property type="protein sequence ID" value="OZJ02420.1"/>
    <property type="molecule type" value="Genomic_DNA"/>
</dbReference>
<dbReference type="SUPFAM" id="SSF53300">
    <property type="entry name" value="vWA-like"/>
    <property type="match status" value="1"/>
</dbReference>
<evidence type="ECO:0000313" key="3">
    <source>
        <dbReference type="Proteomes" id="UP000242875"/>
    </source>
</evidence>
<name>A0A261XVP4_9FUNG</name>
<feature type="compositionally biased region" description="Polar residues" evidence="1">
    <location>
        <begin position="2538"/>
        <end position="2553"/>
    </location>
</feature>